<dbReference type="Proteomes" id="UP000199439">
    <property type="component" value="Unassembled WGS sequence"/>
</dbReference>
<protein>
    <submittedName>
        <fullName evidence="2">Uncharacterized protein</fullName>
    </submittedName>
</protein>
<sequence length="131" mass="14365">MKKPFSTFVLVTFCLLLLSTQCDDDTGLSQEDEAQELAFLKLEIEDLASTSVCGNGFECTYIALGSKPCGGPWSYLIYSTSIDTELLEQLVEDYNKKESLYNKTWGMASDCAVAIPPTTVSCENNACVAVY</sequence>
<evidence type="ECO:0000313" key="2">
    <source>
        <dbReference type="EMBL" id="SFC94690.1"/>
    </source>
</evidence>
<dbReference type="AlphaFoldDB" id="A0A1I1NLR2"/>
<reference evidence="3" key="1">
    <citation type="submission" date="2016-10" db="EMBL/GenBank/DDBJ databases">
        <authorList>
            <person name="Varghese N."/>
            <person name="Submissions S."/>
        </authorList>
    </citation>
    <scope>NUCLEOTIDE SEQUENCE [LARGE SCALE GENOMIC DNA]</scope>
    <source>
        <strain evidence="3">DSM 25730</strain>
    </source>
</reference>
<keyword evidence="1" id="KW-0732">Signal</keyword>
<dbReference type="RefSeq" id="WP_092849126.1">
    <property type="nucleotide sequence ID" value="NZ_FOMI01000002.1"/>
</dbReference>
<gene>
    <name evidence="2" type="ORF">SAMN04487987_102147</name>
</gene>
<feature type="chain" id="PRO_5011727147" evidence="1">
    <location>
        <begin position="25"/>
        <end position="131"/>
    </location>
</feature>
<keyword evidence="3" id="KW-1185">Reference proteome</keyword>
<name>A0A1I1NLR2_9FLAO</name>
<evidence type="ECO:0000313" key="3">
    <source>
        <dbReference type="Proteomes" id="UP000199439"/>
    </source>
</evidence>
<dbReference type="OrthoDB" id="5526158at2"/>
<organism evidence="2 3">
    <name type="scientific">Algibacter pectinivorans</name>
    <dbReference type="NCBI Taxonomy" id="870482"/>
    <lineage>
        <taxon>Bacteria</taxon>
        <taxon>Pseudomonadati</taxon>
        <taxon>Bacteroidota</taxon>
        <taxon>Flavobacteriia</taxon>
        <taxon>Flavobacteriales</taxon>
        <taxon>Flavobacteriaceae</taxon>
        <taxon>Algibacter</taxon>
    </lineage>
</organism>
<accession>A0A1I1NLR2</accession>
<dbReference type="STRING" id="870482.SAMN04487987_102147"/>
<proteinExistence type="predicted"/>
<evidence type="ECO:0000256" key="1">
    <source>
        <dbReference type="SAM" id="SignalP"/>
    </source>
</evidence>
<feature type="signal peptide" evidence="1">
    <location>
        <begin position="1"/>
        <end position="24"/>
    </location>
</feature>
<dbReference type="EMBL" id="FOMI01000002">
    <property type="protein sequence ID" value="SFC94690.1"/>
    <property type="molecule type" value="Genomic_DNA"/>
</dbReference>